<name>A0A1X7AHA8_9GAMM</name>
<keyword evidence="3" id="KW-0812">Transmembrane</keyword>
<gene>
    <name evidence="4" type="ORF">EHSB41UT_01214</name>
</gene>
<feature type="region of interest" description="Disordered" evidence="2">
    <location>
        <begin position="260"/>
        <end position="279"/>
    </location>
</feature>
<dbReference type="Proteomes" id="UP000196573">
    <property type="component" value="Unassembled WGS sequence"/>
</dbReference>
<evidence type="ECO:0000256" key="2">
    <source>
        <dbReference type="SAM" id="MobiDB-lite"/>
    </source>
</evidence>
<proteinExistence type="predicted"/>
<feature type="transmembrane region" description="Helical" evidence="3">
    <location>
        <begin position="34"/>
        <end position="54"/>
    </location>
</feature>
<reference evidence="4 5" key="1">
    <citation type="submission" date="2017-03" db="EMBL/GenBank/DDBJ databases">
        <authorList>
            <person name="Afonso C.L."/>
            <person name="Miller P.J."/>
            <person name="Scott M.A."/>
            <person name="Spackman E."/>
            <person name="Goraichik I."/>
            <person name="Dimitrov K.M."/>
            <person name="Suarez D.L."/>
            <person name="Swayne D.E."/>
        </authorList>
    </citation>
    <scope>NUCLEOTIDE SEQUENCE [LARGE SCALE GENOMIC DNA]</scope>
    <source>
        <strain evidence="4">SB41UT1</strain>
    </source>
</reference>
<keyword evidence="5" id="KW-1185">Reference proteome</keyword>
<evidence type="ECO:0000256" key="3">
    <source>
        <dbReference type="SAM" id="Phobius"/>
    </source>
</evidence>
<dbReference type="RefSeq" id="WP_133060416.1">
    <property type="nucleotide sequence ID" value="NZ_CBCSCN010000001.1"/>
</dbReference>
<accession>A0A1X7AHA8</accession>
<feature type="coiled-coil region" evidence="1">
    <location>
        <begin position="472"/>
        <end position="538"/>
    </location>
</feature>
<keyword evidence="3" id="KW-1133">Transmembrane helix</keyword>
<dbReference type="EMBL" id="FWPT01000002">
    <property type="protein sequence ID" value="SMA40622.1"/>
    <property type="molecule type" value="Genomic_DNA"/>
</dbReference>
<protein>
    <submittedName>
        <fullName evidence="4">Uncharacterized protein</fullName>
    </submittedName>
</protein>
<sequence length="635" mass="69825">MILIRDLVQRCLLPKTLSFARPQSDARTSRGVRLSVLSALGFYLVSGILSAAFASPVQPIYLVVYTGHIANTQEGSNVVLGAERIPAKSLMIGEGEDPELRLYSYIQTSPDCATTGACSPVSIQTSTHFSDITGEGAGREFSVHTAHIHLGNNLPEGFKPIGFLNKGIDEEEKLESGVSVFMRDGTLFPLLEVTVPQKPEKPSTDKKEAHHTLVAGRFEPPSHYPVITLGTFPPKGTLVVDSGDYRHGLALFSQSSRTFKTEKNENPTESPVLYYSGKKTQGKEPDVKAISLLPHTVDTKPSSSEPETSSDMTDIPDMHVDITGSTAPVHKLLNTPVIQPKSPMVKGVPVEVEYYAPPDQIPSNPFLGLYSQNRQAGNDYKGFAKLTKGTEHSGPHTVSITPNLKSDDEQWVHFYIGENASGYMSSNYQLTDIKSASFHVADKPLPEPMETEPTTATLTVAPYGHMTRTARLSDKNQQILEMQRKMETVEKEAKLKQVDSDETVAQVMQNLTEQNEEVLKLQTQIKELSLENQRMKKNTSGASAPQPQTMHKDKKLTCKLWTTKGGQCDQSNTWSSKAYISHLDRKHASQTIITSEDICPGCNGKVQDILYGSNDMSAFKAHIHACQGFNPMKPQ</sequence>
<organism evidence="4 5">
    <name type="scientific">Parendozoicomonas haliclonae</name>
    <dbReference type="NCBI Taxonomy" id="1960125"/>
    <lineage>
        <taxon>Bacteria</taxon>
        <taxon>Pseudomonadati</taxon>
        <taxon>Pseudomonadota</taxon>
        <taxon>Gammaproteobacteria</taxon>
        <taxon>Oceanospirillales</taxon>
        <taxon>Endozoicomonadaceae</taxon>
        <taxon>Parendozoicomonas</taxon>
    </lineage>
</organism>
<keyword evidence="3" id="KW-0472">Membrane</keyword>
<evidence type="ECO:0000256" key="1">
    <source>
        <dbReference type="SAM" id="Coils"/>
    </source>
</evidence>
<evidence type="ECO:0000313" key="5">
    <source>
        <dbReference type="Proteomes" id="UP000196573"/>
    </source>
</evidence>
<evidence type="ECO:0000313" key="4">
    <source>
        <dbReference type="EMBL" id="SMA40622.1"/>
    </source>
</evidence>
<dbReference type="AlphaFoldDB" id="A0A1X7AHA8"/>
<keyword evidence="1" id="KW-0175">Coiled coil</keyword>